<dbReference type="Proteomes" id="UP000515161">
    <property type="component" value="Unplaced"/>
</dbReference>
<feature type="domain" description="FISNA" evidence="4">
    <location>
        <begin position="113"/>
        <end position="183"/>
    </location>
</feature>
<keyword evidence="5" id="KW-1185">Reference proteome</keyword>
<gene>
    <name evidence="6" type="primary">LOC117538292</name>
</gene>
<dbReference type="PANTHER" id="PTHR24106">
    <property type="entry name" value="NACHT, LRR AND CARD DOMAINS-CONTAINING"/>
    <property type="match status" value="1"/>
</dbReference>
<dbReference type="AlphaFoldDB" id="A0A6P8TP30"/>
<reference evidence="6" key="1">
    <citation type="submission" date="2025-08" db="UniProtKB">
        <authorList>
            <consortium name="RefSeq"/>
        </authorList>
    </citation>
    <scope>IDENTIFICATION</scope>
</reference>
<dbReference type="GeneID" id="117538292"/>
<organism evidence="5 6">
    <name type="scientific">Gymnodraco acuticeps</name>
    <name type="common">Antarctic dragonfish</name>
    <dbReference type="NCBI Taxonomy" id="8218"/>
    <lineage>
        <taxon>Eukaryota</taxon>
        <taxon>Metazoa</taxon>
        <taxon>Chordata</taxon>
        <taxon>Craniata</taxon>
        <taxon>Vertebrata</taxon>
        <taxon>Euteleostomi</taxon>
        <taxon>Actinopterygii</taxon>
        <taxon>Neopterygii</taxon>
        <taxon>Teleostei</taxon>
        <taxon>Neoteleostei</taxon>
        <taxon>Acanthomorphata</taxon>
        <taxon>Eupercaria</taxon>
        <taxon>Perciformes</taxon>
        <taxon>Notothenioidei</taxon>
        <taxon>Bathydraconidae</taxon>
        <taxon>Gymnodraco</taxon>
    </lineage>
</organism>
<dbReference type="RefSeq" id="XP_034059790.1">
    <property type="nucleotide sequence ID" value="XM_034203899.1"/>
</dbReference>
<dbReference type="SMART" id="SM01288">
    <property type="entry name" value="FISNA"/>
    <property type="match status" value="1"/>
</dbReference>
<sequence length="351" mass="39175">MGGAESQNKRQRAGSPAPSCLSLKSCRSLGEPLIFSNDFGPPDTKQRAGSLAPSCLSLKSDGSMWPPLNFSDEPGPSDTKRKRKTSGTKAGLQRASQTSTVQTERGLQEVLDEHRLSLRRRCERVTEGTDQRETLLNSIFTELYITQGQSEEVNTQHEVRQLETASKKETLHDTPIKCQDIFKASPDQQTPIRAVHRQRAGSPADSCLSLKSDRSRDSPLNFSDEPGPSDTKDPVIDAGPWTEVKSIFSLLQENIVDYVDIELNKLMRFLTNDPEGQGEYEEGLNAKEKAQRRGSREGFLKITLDFLRRMNQEELADSLQDKALAAVGHRKPKSKLNKTGRMFARTMRSNV</sequence>
<evidence type="ECO:0000259" key="4">
    <source>
        <dbReference type="SMART" id="SM01288"/>
    </source>
</evidence>
<dbReference type="InterPro" id="IPR029495">
    <property type="entry name" value="NACHT-assoc"/>
</dbReference>
<feature type="compositionally biased region" description="Polar residues" evidence="3">
    <location>
        <begin position="94"/>
        <end position="103"/>
    </location>
</feature>
<dbReference type="Pfam" id="PF14484">
    <property type="entry name" value="FISNA"/>
    <property type="match status" value="1"/>
</dbReference>
<evidence type="ECO:0000313" key="5">
    <source>
        <dbReference type="Proteomes" id="UP000515161"/>
    </source>
</evidence>
<dbReference type="KEGG" id="gacu:117538292"/>
<accession>A0A6P8TP30</accession>
<proteinExistence type="predicted"/>
<evidence type="ECO:0000256" key="2">
    <source>
        <dbReference type="ARBA" id="ARBA00022737"/>
    </source>
</evidence>
<keyword evidence="2" id="KW-0677">Repeat</keyword>
<dbReference type="InParanoid" id="A0A6P8TP30"/>
<dbReference type="InterPro" id="IPR051261">
    <property type="entry name" value="NLR"/>
</dbReference>
<evidence type="ECO:0000256" key="3">
    <source>
        <dbReference type="SAM" id="MobiDB-lite"/>
    </source>
</evidence>
<dbReference type="OrthoDB" id="8951038at2759"/>
<protein>
    <submittedName>
        <fullName evidence="6">Uncharacterized protein LOC117538292</fullName>
    </submittedName>
</protein>
<feature type="region of interest" description="Disordered" evidence="3">
    <location>
        <begin position="1"/>
        <end position="103"/>
    </location>
</feature>
<evidence type="ECO:0000313" key="6">
    <source>
        <dbReference type="RefSeq" id="XP_034059790.1"/>
    </source>
</evidence>
<feature type="region of interest" description="Disordered" evidence="3">
    <location>
        <begin position="184"/>
        <end position="237"/>
    </location>
</feature>
<name>A0A6P8TP30_GYMAC</name>
<evidence type="ECO:0000256" key="1">
    <source>
        <dbReference type="ARBA" id="ARBA00022614"/>
    </source>
</evidence>
<keyword evidence="1" id="KW-0433">Leucine-rich repeat</keyword>